<dbReference type="eggNOG" id="ENOG50347DD">
    <property type="taxonomic scope" value="Bacteria"/>
</dbReference>
<feature type="domain" description="RES" evidence="1">
    <location>
        <begin position="71"/>
        <end position="195"/>
    </location>
</feature>
<gene>
    <name evidence="2" type="ordered locus">bgla_2p1080</name>
</gene>
<organism evidence="2 3">
    <name type="scientific">Burkholderia gladioli (strain BSR3)</name>
    <dbReference type="NCBI Taxonomy" id="999541"/>
    <lineage>
        <taxon>Bacteria</taxon>
        <taxon>Pseudomonadati</taxon>
        <taxon>Pseudomonadota</taxon>
        <taxon>Betaproteobacteria</taxon>
        <taxon>Burkholderiales</taxon>
        <taxon>Burkholderiaceae</taxon>
        <taxon>Burkholderia</taxon>
    </lineage>
</organism>
<proteinExistence type="predicted"/>
<dbReference type="Pfam" id="PF08808">
    <property type="entry name" value="RES"/>
    <property type="match status" value="1"/>
</dbReference>
<dbReference type="KEGG" id="bgd:bgla_2p1080"/>
<name>F2LS41_BURGS</name>
<evidence type="ECO:0000313" key="3">
    <source>
        <dbReference type="Proteomes" id="UP000008316"/>
    </source>
</evidence>
<evidence type="ECO:0000259" key="1">
    <source>
        <dbReference type="Pfam" id="PF08808"/>
    </source>
</evidence>
<dbReference type="HOGENOM" id="CLU_1174649_0_0_4"/>
<evidence type="ECO:0000313" key="2">
    <source>
        <dbReference type="EMBL" id="AEA65700.1"/>
    </source>
</evidence>
<dbReference type="AlphaFoldDB" id="F2LS41"/>
<dbReference type="InterPro" id="IPR014914">
    <property type="entry name" value="RES_dom"/>
</dbReference>
<dbReference type="Proteomes" id="UP000008316">
    <property type="component" value="Plasmid bgla_2p"/>
</dbReference>
<keyword evidence="2" id="KW-0614">Plasmid</keyword>
<accession>F2LS41</accession>
<protein>
    <recommendedName>
        <fullName evidence="1">RES domain-containing protein</fullName>
    </recommendedName>
</protein>
<keyword evidence="3" id="KW-1185">Reference proteome</keyword>
<sequence>MGKHKLVGPPQDIAEAIPSVEQLVDALARSTRVVGPVLHRAASSPAGILPDRVWRPYRFGPPEALIAALGSAPFGWLYMSLKPDTAVWEARFARNDARRPGTFYLDTEAERTGLIATLTFPRELRVWDLGAPASSLLGIYDQLSSPDYEWAQWFGVRLHEAMQRVAPDDRPDGALYPSRRFRGQDAVILSFEALAPLRAGITYTSTPFVEHPAHEWLREHPLRREQPERTGGVEE</sequence>
<dbReference type="EMBL" id="CP002602">
    <property type="protein sequence ID" value="AEA65700.1"/>
    <property type="molecule type" value="Genomic_DNA"/>
</dbReference>
<geneLocation type="plasmid" evidence="2 3">
    <name>bgla_2p</name>
</geneLocation>
<reference evidence="2 3" key="1">
    <citation type="journal article" date="2011" name="J. Bacteriol.">
        <title>Complete genome sequence of Burkholderia gladioli BSR3.</title>
        <authorList>
            <person name="Seo Y.S."/>
            <person name="Lim J."/>
            <person name="Choi B.S."/>
            <person name="Kim H."/>
            <person name="Goo E."/>
            <person name="Lee B."/>
            <person name="Lim J.S."/>
            <person name="Choi I.Y."/>
            <person name="Moon J.S."/>
            <person name="Kim J."/>
            <person name="Hwang I."/>
        </authorList>
    </citation>
    <scope>NUCLEOTIDE SEQUENCE [LARGE SCALE GENOMIC DNA]</scope>
    <source>
        <strain evidence="2 3">BSR3</strain>
        <plasmid evidence="2">bgla_2p</plasmid>
    </source>
</reference>